<dbReference type="GO" id="GO:0016787">
    <property type="term" value="F:hydrolase activity"/>
    <property type="evidence" value="ECO:0007669"/>
    <property type="project" value="UniProtKB-KW"/>
</dbReference>
<evidence type="ECO:0000256" key="1">
    <source>
        <dbReference type="SAM" id="MobiDB-lite"/>
    </source>
</evidence>
<dbReference type="PANTHER" id="PTHR42951:SF4">
    <property type="entry name" value="ACYL-COENZYME A THIOESTERASE MBLAC2"/>
    <property type="match status" value="1"/>
</dbReference>
<dbReference type="CDD" id="cd16282">
    <property type="entry name" value="metallo-hydrolase-like_MBL-fold"/>
    <property type="match status" value="1"/>
</dbReference>
<name>A0A6B0YWV2_9CHLR</name>
<gene>
    <name evidence="3" type="ORF">F4Y42_16880</name>
</gene>
<dbReference type="PANTHER" id="PTHR42951">
    <property type="entry name" value="METALLO-BETA-LACTAMASE DOMAIN-CONTAINING"/>
    <property type="match status" value="1"/>
</dbReference>
<dbReference type="EMBL" id="VXRG01000136">
    <property type="protein sequence ID" value="MXY95117.1"/>
    <property type="molecule type" value="Genomic_DNA"/>
</dbReference>
<feature type="compositionally biased region" description="Polar residues" evidence="1">
    <location>
        <begin position="305"/>
        <end position="315"/>
    </location>
</feature>
<dbReference type="AlphaFoldDB" id="A0A6B0YWV2"/>
<evidence type="ECO:0000313" key="3">
    <source>
        <dbReference type="EMBL" id="MXY95117.1"/>
    </source>
</evidence>
<evidence type="ECO:0000259" key="2">
    <source>
        <dbReference type="SMART" id="SM00849"/>
    </source>
</evidence>
<dbReference type="SUPFAM" id="SSF56281">
    <property type="entry name" value="Metallo-hydrolase/oxidoreductase"/>
    <property type="match status" value="1"/>
</dbReference>
<accession>A0A6B0YWV2</accession>
<dbReference type="Gene3D" id="3.60.15.10">
    <property type="entry name" value="Ribonuclease Z/Hydroxyacylglutathione hydrolase-like"/>
    <property type="match status" value="1"/>
</dbReference>
<keyword evidence="3" id="KW-0378">Hydrolase</keyword>
<sequence length="341" mass="38645">MAARRRTSFKLGVTGLGERQEIAPGLFINTFYRGCTPGFVVTDEGLILIDTPLIPKQAKDWREQIEAEAPDLPILYVFNTDHHRGHALGNQYFLPATVIAHERAYKEMSGYTENFKERVYNSFKREPEIQEQLTNIEIVLPDVTFTDCARLKYGGREIQLIYAGGHTPATSIAWLPEEKVAFVGDILWVDQHPYMAQADSLEWIEALRRIRTLGAERLVPGHGPVCRPDDTHRVEEYILFKRERVRDYYRAGKTKNEAKSGLVGEMLELFPVPLERKAKIESQIKSGINRVYREIQREEELAGVESQNGALQPSPNGEPVLHEPQAEANLIPTPAAVEANQ</sequence>
<organism evidence="3">
    <name type="scientific">Caldilineaceae bacterium SB0664_bin_27</name>
    <dbReference type="NCBI Taxonomy" id="2605260"/>
    <lineage>
        <taxon>Bacteria</taxon>
        <taxon>Bacillati</taxon>
        <taxon>Chloroflexota</taxon>
        <taxon>Caldilineae</taxon>
        <taxon>Caldilineales</taxon>
        <taxon>Caldilineaceae</taxon>
    </lineage>
</organism>
<comment type="caution">
    <text evidence="3">The sequence shown here is derived from an EMBL/GenBank/DDBJ whole genome shotgun (WGS) entry which is preliminary data.</text>
</comment>
<dbReference type="InterPro" id="IPR001279">
    <property type="entry name" value="Metallo-B-lactamas"/>
</dbReference>
<dbReference type="SMART" id="SM00849">
    <property type="entry name" value="Lactamase_B"/>
    <property type="match status" value="1"/>
</dbReference>
<feature type="region of interest" description="Disordered" evidence="1">
    <location>
        <begin position="302"/>
        <end position="341"/>
    </location>
</feature>
<proteinExistence type="predicted"/>
<dbReference type="InterPro" id="IPR036866">
    <property type="entry name" value="RibonucZ/Hydroxyglut_hydro"/>
</dbReference>
<protein>
    <submittedName>
        <fullName evidence="3">MBL fold metallo-hydrolase</fullName>
    </submittedName>
</protein>
<dbReference type="InterPro" id="IPR050855">
    <property type="entry name" value="NDM-1-like"/>
</dbReference>
<feature type="domain" description="Metallo-beta-lactamase" evidence="2">
    <location>
        <begin position="34"/>
        <end position="222"/>
    </location>
</feature>
<reference evidence="3" key="1">
    <citation type="submission" date="2019-09" db="EMBL/GenBank/DDBJ databases">
        <title>Characterisation of the sponge microbiome using genome-centric metagenomics.</title>
        <authorList>
            <person name="Engelberts J.P."/>
            <person name="Robbins S.J."/>
            <person name="De Goeij J.M."/>
            <person name="Aranda M."/>
            <person name="Bell S.C."/>
            <person name="Webster N.S."/>
        </authorList>
    </citation>
    <scope>NUCLEOTIDE SEQUENCE</scope>
    <source>
        <strain evidence="3">SB0664_bin_27</strain>
    </source>
</reference>
<dbReference type="Pfam" id="PF00753">
    <property type="entry name" value="Lactamase_B"/>
    <property type="match status" value="1"/>
</dbReference>